<reference evidence="9" key="1">
    <citation type="submission" date="2019-09" db="EMBL/GenBank/DDBJ databases">
        <title>In-depth cultivation of the pig gut microbiome towards novel bacterial diversity and tailored functional studies.</title>
        <authorList>
            <person name="Wylensek D."/>
            <person name="Hitch T.C.A."/>
            <person name="Clavel T."/>
        </authorList>
    </citation>
    <scope>NUCLEOTIDE SEQUENCE</scope>
    <source>
        <strain evidence="9">RF-744-FAT-WT-3</strain>
    </source>
</reference>
<evidence type="ECO:0000259" key="8">
    <source>
        <dbReference type="Pfam" id="PF01757"/>
    </source>
</evidence>
<dbReference type="EMBL" id="VUNB01000002">
    <property type="protein sequence ID" value="MST68440.1"/>
    <property type="molecule type" value="Genomic_DNA"/>
</dbReference>
<feature type="transmembrane region" description="Helical" evidence="7">
    <location>
        <begin position="136"/>
        <end position="155"/>
    </location>
</feature>
<feature type="transmembrane region" description="Helical" evidence="7">
    <location>
        <begin position="191"/>
        <end position="214"/>
    </location>
</feature>
<dbReference type="RefSeq" id="WP_154571917.1">
    <property type="nucleotide sequence ID" value="NZ_VUNB01000002.1"/>
</dbReference>
<feature type="transmembrane region" description="Helical" evidence="7">
    <location>
        <begin position="313"/>
        <end position="334"/>
    </location>
</feature>
<comment type="similarity">
    <text evidence="2">Belongs to the acyltransferase 3 family.</text>
</comment>
<comment type="caution">
    <text evidence="9">The sequence shown here is derived from an EMBL/GenBank/DDBJ whole genome shotgun (WGS) entry which is preliminary data.</text>
</comment>
<keyword evidence="6 7" id="KW-0472">Membrane</keyword>
<protein>
    <submittedName>
        <fullName evidence="9">Acyltransferase family protein</fullName>
    </submittedName>
</protein>
<keyword evidence="5 7" id="KW-1133">Transmembrane helix</keyword>
<keyword evidence="9" id="KW-0012">Acyltransferase</keyword>
<dbReference type="Pfam" id="PF01757">
    <property type="entry name" value="Acyl_transf_3"/>
    <property type="match status" value="1"/>
</dbReference>
<feature type="transmembrane region" description="Helical" evidence="7">
    <location>
        <begin position="58"/>
        <end position="76"/>
    </location>
</feature>
<feature type="domain" description="Acyltransferase 3" evidence="8">
    <location>
        <begin position="15"/>
        <end position="331"/>
    </location>
</feature>
<dbReference type="AlphaFoldDB" id="A0A6A8M6X2"/>
<dbReference type="GO" id="GO:0005886">
    <property type="term" value="C:plasma membrane"/>
    <property type="evidence" value="ECO:0007669"/>
    <property type="project" value="UniProtKB-SubCell"/>
</dbReference>
<evidence type="ECO:0000313" key="9">
    <source>
        <dbReference type="EMBL" id="MST68440.1"/>
    </source>
</evidence>
<evidence type="ECO:0000256" key="6">
    <source>
        <dbReference type="ARBA" id="ARBA00023136"/>
    </source>
</evidence>
<dbReference type="GO" id="GO:0009246">
    <property type="term" value="P:enterobacterial common antigen biosynthetic process"/>
    <property type="evidence" value="ECO:0007669"/>
    <property type="project" value="TreeGrafter"/>
</dbReference>
<feature type="transmembrane region" description="Helical" evidence="7">
    <location>
        <begin position="221"/>
        <end position="237"/>
    </location>
</feature>
<dbReference type="PANTHER" id="PTHR40074">
    <property type="entry name" value="O-ACETYLTRANSFERASE WECH"/>
    <property type="match status" value="1"/>
</dbReference>
<keyword evidence="9" id="KW-0808">Transferase</keyword>
<dbReference type="PANTHER" id="PTHR40074:SF2">
    <property type="entry name" value="O-ACETYLTRANSFERASE WECH"/>
    <property type="match status" value="1"/>
</dbReference>
<keyword evidence="3" id="KW-1003">Cell membrane</keyword>
<evidence type="ECO:0000256" key="7">
    <source>
        <dbReference type="SAM" id="Phobius"/>
    </source>
</evidence>
<feature type="transmembrane region" description="Helical" evidence="7">
    <location>
        <begin position="281"/>
        <end position="301"/>
    </location>
</feature>
<comment type="subcellular location">
    <subcellularLocation>
        <location evidence="1">Cell membrane</location>
        <topology evidence="1">Multi-pass membrane protein</topology>
    </subcellularLocation>
</comment>
<dbReference type="InterPro" id="IPR002656">
    <property type="entry name" value="Acyl_transf_3_dom"/>
</dbReference>
<sequence length="359" mass="41622">MNQKLTSSNSNRLNNYDALRIISTVAVIFIHVNWQFFWTKAATPSMSVNYIVESSINIIARFSVPAFVMISGAFNLKNKRNEEFANFYKKTSWKVVIPFIGVVLLLFAFDVLKAKLNGTWMLAAAKTSWNGIRVGNYYNLWFMYMLVGLYLFTPFIIKLRNTVSEKVYIRFSVGMLVWAVISQSLSGQLAAYEIGVIISFLSYYLIGDVILNFVDLKHGTAWYFCIAVLMFALTFIARYRGSTYYMDNAYTAFFSPFIVVASICVFAGVKNIKVNRDLSWLSNKTFYIYMFHSVIYTVLVRRAWPMFGTKHELLQIIVIVVLTFILSLLVSIVYDSFWRNRKKWKEGWYSLKIWQNGND</sequence>
<evidence type="ECO:0000256" key="3">
    <source>
        <dbReference type="ARBA" id="ARBA00022475"/>
    </source>
</evidence>
<feature type="transmembrane region" description="Helical" evidence="7">
    <location>
        <begin position="249"/>
        <end position="269"/>
    </location>
</feature>
<feature type="transmembrane region" description="Helical" evidence="7">
    <location>
        <begin position="21"/>
        <end position="38"/>
    </location>
</feature>
<dbReference type="GO" id="GO:0016413">
    <property type="term" value="F:O-acetyltransferase activity"/>
    <property type="evidence" value="ECO:0007669"/>
    <property type="project" value="TreeGrafter"/>
</dbReference>
<feature type="transmembrane region" description="Helical" evidence="7">
    <location>
        <begin position="167"/>
        <end position="185"/>
    </location>
</feature>
<evidence type="ECO:0000256" key="1">
    <source>
        <dbReference type="ARBA" id="ARBA00004651"/>
    </source>
</evidence>
<evidence type="ECO:0000256" key="4">
    <source>
        <dbReference type="ARBA" id="ARBA00022692"/>
    </source>
</evidence>
<evidence type="ECO:0000256" key="2">
    <source>
        <dbReference type="ARBA" id="ARBA00007400"/>
    </source>
</evidence>
<keyword evidence="4 7" id="KW-0812">Transmembrane</keyword>
<evidence type="ECO:0000256" key="5">
    <source>
        <dbReference type="ARBA" id="ARBA00022989"/>
    </source>
</evidence>
<proteinExistence type="inferred from homology"/>
<gene>
    <name evidence="9" type="ORF">FYJ66_02380</name>
</gene>
<accession>A0A6A8M6X2</accession>
<name>A0A6A8M6X2_9FIRM</name>
<feature type="transmembrane region" description="Helical" evidence="7">
    <location>
        <begin position="96"/>
        <end position="116"/>
    </location>
</feature>
<organism evidence="9">
    <name type="scientific">Baileyella intestinalis</name>
    <dbReference type="NCBI Taxonomy" id="2606709"/>
    <lineage>
        <taxon>Bacteria</taxon>
        <taxon>Bacillati</taxon>
        <taxon>Bacillota</taxon>
        <taxon>Clostridia</taxon>
        <taxon>Peptostreptococcales</taxon>
        <taxon>Anaerovoracaceae</taxon>
        <taxon>Baileyella</taxon>
    </lineage>
</organism>